<comment type="caution">
    <text evidence="7">The sequence shown here is derived from an EMBL/GenBank/DDBJ whole genome shotgun (WGS) entry which is preliminary data.</text>
</comment>
<dbReference type="Proteomes" id="UP000663869">
    <property type="component" value="Unassembled WGS sequence"/>
</dbReference>
<organism evidence="7 12">
    <name type="scientific">Rotaria socialis</name>
    <dbReference type="NCBI Taxonomy" id="392032"/>
    <lineage>
        <taxon>Eukaryota</taxon>
        <taxon>Metazoa</taxon>
        <taxon>Spiralia</taxon>
        <taxon>Gnathifera</taxon>
        <taxon>Rotifera</taxon>
        <taxon>Eurotatoria</taxon>
        <taxon>Bdelloidea</taxon>
        <taxon>Philodinida</taxon>
        <taxon>Philodinidae</taxon>
        <taxon>Rotaria</taxon>
    </lineage>
</organism>
<dbReference type="OrthoDB" id="10383973at2759"/>
<dbReference type="EMBL" id="CAJNYD010004820">
    <property type="protein sequence ID" value="CAF3640421.1"/>
    <property type="molecule type" value="Genomic_DNA"/>
</dbReference>
<dbReference type="Proteomes" id="UP000663848">
    <property type="component" value="Unassembled WGS sequence"/>
</dbReference>
<evidence type="ECO:0000256" key="1">
    <source>
        <dbReference type="SAM" id="MobiDB-lite"/>
    </source>
</evidence>
<dbReference type="EMBL" id="CAJOBR010000391">
    <property type="protein sequence ID" value="CAF4503828.1"/>
    <property type="molecule type" value="Genomic_DNA"/>
</dbReference>
<dbReference type="Proteomes" id="UP000663851">
    <property type="component" value="Unassembled WGS sequence"/>
</dbReference>
<evidence type="ECO:0000313" key="2">
    <source>
        <dbReference type="EMBL" id="CAF3026390.1"/>
    </source>
</evidence>
<feature type="region of interest" description="Disordered" evidence="1">
    <location>
        <begin position="55"/>
        <end position="131"/>
    </location>
</feature>
<evidence type="ECO:0000313" key="8">
    <source>
        <dbReference type="EMBL" id="CAF4282512.1"/>
    </source>
</evidence>
<keyword evidence="12" id="KW-1185">Reference proteome</keyword>
<evidence type="ECO:0000313" key="9">
    <source>
        <dbReference type="EMBL" id="CAF4445363.1"/>
    </source>
</evidence>
<dbReference type="EMBL" id="CAJNYV010004615">
    <property type="protein sequence ID" value="CAF3683936.1"/>
    <property type="molecule type" value="Genomic_DNA"/>
</dbReference>
<feature type="compositionally biased region" description="Basic residues" evidence="1">
    <location>
        <begin position="8"/>
        <end position="17"/>
    </location>
</feature>
<protein>
    <submittedName>
        <fullName evidence="7">Uncharacterized protein</fullName>
    </submittedName>
</protein>
<dbReference type="EMBL" id="CAJOBP010000681">
    <property type="protein sequence ID" value="CAF4208775.1"/>
    <property type="molecule type" value="Genomic_DNA"/>
</dbReference>
<dbReference type="EMBL" id="CAJNYT010000220">
    <property type="protein sequence ID" value="CAF3338500.1"/>
    <property type="molecule type" value="Genomic_DNA"/>
</dbReference>
<feature type="compositionally biased region" description="Basic residues" evidence="1">
    <location>
        <begin position="67"/>
        <end position="83"/>
    </location>
</feature>
<evidence type="ECO:0000313" key="3">
    <source>
        <dbReference type="EMBL" id="CAF3338500.1"/>
    </source>
</evidence>
<dbReference type="EMBL" id="CAJOBQ010001013">
    <property type="protein sequence ID" value="CAF4445363.1"/>
    <property type="molecule type" value="Genomic_DNA"/>
</dbReference>
<evidence type="ECO:0000313" key="11">
    <source>
        <dbReference type="EMBL" id="CAF4503828.1"/>
    </source>
</evidence>
<evidence type="ECO:0000313" key="5">
    <source>
        <dbReference type="EMBL" id="CAF3640421.1"/>
    </source>
</evidence>
<dbReference type="EMBL" id="CAJNXB010000121">
    <property type="protein sequence ID" value="CAF3026390.1"/>
    <property type="molecule type" value="Genomic_DNA"/>
</dbReference>
<dbReference type="Proteomes" id="UP000663833">
    <property type="component" value="Unassembled WGS sequence"/>
</dbReference>
<gene>
    <name evidence="4" type="ORF">FME351_LOCUS21197</name>
    <name evidence="3" type="ORF">GRG538_LOCUS4401</name>
    <name evidence="8" type="ORF">HFQ381_LOCUS12378</name>
    <name evidence="6" type="ORF">KIK155_LOCUS25526</name>
    <name evidence="5" type="ORF">LUA448_LOCUS32420</name>
    <name evidence="11" type="ORF">QYT958_LOCUS4906</name>
    <name evidence="2" type="ORF">TIS948_LOCUS2726</name>
    <name evidence="10" type="ORF">TOA249_LOCUS3632</name>
    <name evidence="9" type="ORF">TSG867_LOCUS16535</name>
    <name evidence="7" type="ORF">UJA718_LOCUS7009</name>
</gene>
<dbReference type="EMBL" id="CAJOBS010000130">
    <property type="protein sequence ID" value="CAF4503334.1"/>
    <property type="molecule type" value="Genomic_DNA"/>
</dbReference>
<sequence>MSHAKPSSPKKRSTHSAKRLDGSPRDGLTGMGPGTQMHFADVQAKMFDYIGEDVPWEEEQELDQSRRNQHAHHPKHQPQHHLHVPPPPPYPHHYFVDGAKDSKSRTKTPSPNIVRKHHTHTELPKKGSGHH</sequence>
<evidence type="ECO:0000313" key="7">
    <source>
        <dbReference type="EMBL" id="CAF4208775.1"/>
    </source>
</evidence>
<feature type="region of interest" description="Disordered" evidence="1">
    <location>
        <begin position="1"/>
        <end position="39"/>
    </location>
</feature>
<evidence type="ECO:0000313" key="10">
    <source>
        <dbReference type="EMBL" id="CAF4503334.1"/>
    </source>
</evidence>
<dbReference type="Proteomes" id="UP000663873">
    <property type="component" value="Unassembled WGS sequence"/>
</dbReference>
<proteinExistence type="predicted"/>
<evidence type="ECO:0000313" key="4">
    <source>
        <dbReference type="EMBL" id="CAF3585846.1"/>
    </source>
</evidence>
<dbReference type="Proteomes" id="UP000663825">
    <property type="component" value="Unassembled WGS sequence"/>
</dbReference>
<feature type="compositionally biased region" description="Basic and acidic residues" evidence="1">
    <location>
        <begin position="94"/>
        <end position="104"/>
    </location>
</feature>
<evidence type="ECO:0000313" key="12">
    <source>
        <dbReference type="Proteomes" id="UP000663873"/>
    </source>
</evidence>
<dbReference type="EMBL" id="CAJNYU010002695">
    <property type="protein sequence ID" value="CAF3585846.1"/>
    <property type="molecule type" value="Genomic_DNA"/>
</dbReference>
<dbReference type="AlphaFoldDB" id="A0A820BKN3"/>
<dbReference type="Proteomes" id="UP000663862">
    <property type="component" value="Unassembled WGS sequence"/>
</dbReference>
<dbReference type="EMBL" id="CAJOBO010000744">
    <property type="protein sequence ID" value="CAF4282512.1"/>
    <property type="molecule type" value="Genomic_DNA"/>
</dbReference>
<accession>A0A820BKN3</accession>
<dbReference type="Proteomes" id="UP000663872">
    <property type="component" value="Unassembled WGS sequence"/>
</dbReference>
<dbReference type="Proteomes" id="UP000663865">
    <property type="component" value="Unassembled WGS sequence"/>
</dbReference>
<reference evidence="7" key="1">
    <citation type="submission" date="2021-02" db="EMBL/GenBank/DDBJ databases">
        <authorList>
            <person name="Nowell W R."/>
        </authorList>
    </citation>
    <scope>NUCLEOTIDE SEQUENCE</scope>
</reference>
<dbReference type="Proteomes" id="UP000663838">
    <property type="component" value="Unassembled WGS sequence"/>
</dbReference>
<name>A0A820BKN3_9BILA</name>
<evidence type="ECO:0000313" key="6">
    <source>
        <dbReference type="EMBL" id="CAF3683936.1"/>
    </source>
</evidence>